<dbReference type="OrthoDB" id="6159439at2759"/>
<evidence type="ECO:0000256" key="5">
    <source>
        <dbReference type="PROSITE-ProRule" id="PRU00108"/>
    </source>
</evidence>
<comment type="function">
    <text evidence="7">Transcription factor.</text>
</comment>
<dbReference type="InterPro" id="IPR001356">
    <property type="entry name" value="HD"/>
</dbReference>
<comment type="subcellular location">
    <subcellularLocation>
        <location evidence="1 5 6">Nucleus</location>
    </subcellularLocation>
</comment>
<gene>
    <name evidence="10" type="ORF">G2W53_017395</name>
</gene>
<keyword evidence="5 6" id="KW-0539">Nucleus</keyword>
<dbReference type="GO" id="GO:0043565">
    <property type="term" value="F:sequence-specific DNA binding"/>
    <property type="evidence" value="ECO:0007669"/>
    <property type="project" value="TreeGrafter"/>
</dbReference>
<evidence type="ECO:0000256" key="7">
    <source>
        <dbReference type="RuleBase" id="RU369038"/>
    </source>
</evidence>
<organism evidence="10 11">
    <name type="scientific">Senna tora</name>
    <dbReference type="NCBI Taxonomy" id="362788"/>
    <lineage>
        <taxon>Eukaryota</taxon>
        <taxon>Viridiplantae</taxon>
        <taxon>Streptophyta</taxon>
        <taxon>Embryophyta</taxon>
        <taxon>Tracheophyta</taxon>
        <taxon>Spermatophyta</taxon>
        <taxon>Magnoliopsida</taxon>
        <taxon>eudicotyledons</taxon>
        <taxon>Gunneridae</taxon>
        <taxon>Pentapetalae</taxon>
        <taxon>rosids</taxon>
        <taxon>fabids</taxon>
        <taxon>Fabales</taxon>
        <taxon>Fabaceae</taxon>
        <taxon>Caesalpinioideae</taxon>
        <taxon>Cassia clade</taxon>
        <taxon>Senna</taxon>
    </lineage>
</organism>
<dbReference type="Gene3D" id="1.10.10.60">
    <property type="entry name" value="Homeodomain-like"/>
    <property type="match status" value="1"/>
</dbReference>
<name>A0A834TSU7_9FABA</name>
<feature type="compositionally biased region" description="Low complexity" evidence="8">
    <location>
        <begin position="1"/>
        <end position="22"/>
    </location>
</feature>
<feature type="DNA-binding region" description="Homeobox" evidence="5">
    <location>
        <begin position="28"/>
        <end position="74"/>
    </location>
</feature>
<dbReference type="InterPro" id="IPR009057">
    <property type="entry name" value="Homeodomain-like_sf"/>
</dbReference>
<evidence type="ECO:0000313" key="10">
    <source>
        <dbReference type="EMBL" id="KAF7826231.1"/>
    </source>
</evidence>
<dbReference type="Pfam" id="PF00046">
    <property type="entry name" value="Homeodomain"/>
    <property type="match status" value="1"/>
</dbReference>
<evidence type="ECO:0000256" key="3">
    <source>
        <dbReference type="ARBA" id="ARBA00023163"/>
    </source>
</evidence>
<dbReference type="GO" id="GO:0000981">
    <property type="term" value="F:DNA-binding transcription factor activity, RNA polymerase II-specific"/>
    <property type="evidence" value="ECO:0007669"/>
    <property type="project" value="UniProtKB-UniRule"/>
</dbReference>
<dbReference type="PROSITE" id="PS50071">
    <property type="entry name" value="HOMEOBOX_2"/>
    <property type="match status" value="1"/>
</dbReference>
<keyword evidence="5 6" id="KW-0371">Homeobox</keyword>
<comment type="caution">
    <text evidence="10">The sequence shown here is derived from an EMBL/GenBank/DDBJ whole genome shotgun (WGS) entry which is preliminary data.</text>
</comment>
<protein>
    <recommendedName>
        <fullName evidence="7">Homeobox-leucine zipper protein</fullName>
    </recommendedName>
    <alternativeName>
        <fullName evidence="7">HD-ZIP protein</fullName>
    </alternativeName>
    <alternativeName>
        <fullName evidence="7">Homeodomain transcription factor</fullName>
    </alternativeName>
</protein>
<keyword evidence="5 6" id="KW-0238">DNA-binding</keyword>
<feature type="region of interest" description="Disordered" evidence="8">
    <location>
        <begin position="1"/>
        <end position="39"/>
    </location>
</feature>
<dbReference type="AlphaFoldDB" id="A0A834TSU7"/>
<evidence type="ECO:0000313" key="11">
    <source>
        <dbReference type="Proteomes" id="UP000634136"/>
    </source>
</evidence>
<keyword evidence="11" id="KW-1185">Reference proteome</keyword>
<keyword evidence="3 7" id="KW-0804">Transcription</keyword>
<sequence length="142" mass="16349">MLSHSEYSNSAESTISSSSCSEKPTARKTKNKRRFSDEQIKSLESTFETEWRLEPRKKLQVARDLGLQPRQLQELNEQMNGEIGVKCEAEAKQSPSDEHPISALMNLVDHQYNTDGCLSSPEDWGKLESDDDCAYQWWDFWS</sequence>
<accession>A0A834TSU7</accession>
<evidence type="ECO:0000256" key="2">
    <source>
        <dbReference type="ARBA" id="ARBA00023015"/>
    </source>
</evidence>
<dbReference type="PANTHER" id="PTHR24326:SF122">
    <property type="entry name" value="HOMEOBOX-LEUCINE ZIPPER PROTEIN HOX6"/>
    <property type="match status" value="1"/>
</dbReference>
<dbReference type="Proteomes" id="UP000634136">
    <property type="component" value="Unassembled WGS sequence"/>
</dbReference>
<reference evidence="10" key="1">
    <citation type="submission" date="2020-09" db="EMBL/GenBank/DDBJ databases">
        <title>Genome-Enabled Discovery of Anthraquinone Biosynthesis in Senna tora.</title>
        <authorList>
            <person name="Kang S.-H."/>
            <person name="Pandey R.P."/>
            <person name="Lee C.-M."/>
            <person name="Sim J.-S."/>
            <person name="Jeong J.-T."/>
            <person name="Choi B.-S."/>
            <person name="Jung M."/>
            <person name="Ginzburg D."/>
            <person name="Zhao K."/>
            <person name="Won S.Y."/>
            <person name="Oh T.-J."/>
            <person name="Yu Y."/>
            <person name="Kim N.-H."/>
            <person name="Lee O.R."/>
            <person name="Lee T.-H."/>
            <person name="Bashyal P."/>
            <person name="Kim T.-S."/>
            <person name="Lee W.-H."/>
            <person name="Kawkins C."/>
            <person name="Kim C.-K."/>
            <person name="Kim J.S."/>
            <person name="Ahn B.O."/>
            <person name="Rhee S.Y."/>
            <person name="Sohng J.K."/>
        </authorList>
    </citation>
    <scope>NUCLEOTIDE SEQUENCE</scope>
    <source>
        <tissue evidence="10">Leaf</tissue>
    </source>
</reference>
<dbReference type="InterPro" id="IPR045224">
    <property type="entry name" value="HDZip_class_I_plant"/>
</dbReference>
<feature type="domain" description="Homeobox" evidence="9">
    <location>
        <begin position="26"/>
        <end position="73"/>
    </location>
</feature>
<keyword evidence="2 7" id="KW-0805">Transcription regulation</keyword>
<dbReference type="SUPFAM" id="SSF46689">
    <property type="entry name" value="Homeodomain-like"/>
    <property type="match status" value="1"/>
</dbReference>
<evidence type="ECO:0000256" key="6">
    <source>
        <dbReference type="RuleBase" id="RU000682"/>
    </source>
</evidence>
<dbReference type="GO" id="GO:0045893">
    <property type="term" value="P:positive regulation of DNA-templated transcription"/>
    <property type="evidence" value="ECO:0007669"/>
    <property type="project" value="TreeGrafter"/>
</dbReference>
<dbReference type="CDD" id="cd00086">
    <property type="entry name" value="homeodomain"/>
    <property type="match status" value="1"/>
</dbReference>
<evidence type="ECO:0000259" key="9">
    <source>
        <dbReference type="PROSITE" id="PS50071"/>
    </source>
</evidence>
<dbReference type="PANTHER" id="PTHR24326">
    <property type="entry name" value="HOMEOBOX-LEUCINE ZIPPER PROTEIN"/>
    <property type="match status" value="1"/>
</dbReference>
<comment type="similarity">
    <text evidence="4 7">Belongs to the HD-ZIP homeobox family. Class I subfamily.</text>
</comment>
<dbReference type="EMBL" id="JAAIUW010000006">
    <property type="protein sequence ID" value="KAF7826231.1"/>
    <property type="molecule type" value="Genomic_DNA"/>
</dbReference>
<dbReference type="GO" id="GO:0005634">
    <property type="term" value="C:nucleus"/>
    <property type="evidence" value="ECO:0007669"/>
    <property type="project" value="UniProtKB-SubCell"/>
</dbReference>
<proteinExistence type="inferred from homology"/>
<evidence type="ECO:0000256" key="4">
    <source>
        <dbReference type="ARBA" id="ARBA00025748"/>
    </source>
</evidence>
<evidence type="ECO:0000256" key="8">
    <source>
        <dbReference type="SAM" id="MobiDB-lite"/>
    </source>
</evidence>
<evidence type="ECO:0000256" key="1">
    <source>
        <dbReference type="ARBA" id="ARBA00004123"/>
    </source>
</evidence>